<gene>
    <name evidence="3" type="ORF">PCOR1329_LOCUS35635</name>
</gene>
<keyword evidence="4" id="KW-1185">Reference proteome</keyword>
<reference evidence="3" key="1">
    <citation type="submission" date="2023-10" db="EMBL/GenBank/DDBJ databases">
        <authorList>
            <person name="Chen Y."/>
            <person name="Shah S."/>
            <person name="Dougan E. K."/>
            <person name="Thang M."/>
            <person name="Chan C."/>
        </authorList>
    </citation>
    <scope>NUCLEOTIDE SEQUENCE [LARGE SCALE GENOMIC DNA]</scope>
</reference>
<dbReference type="PROSITE" id="PS50012">
    <property type="entry name" value="RCC1_3"/>
    <property type="match status" value="2"/>
</dbReference>
<evidence type="ECO:0000256" key="2">
    <source>
        <dbReference type="SAM" id="MobiDB-lite"/>
    </source>
</evidence>
<feature type="repeat" description="RCC1" evidence="1">
    <location>
        <begin position="111"/>
        <end position="138"/>
    </location>
</feature>
<dbReference type="Proteomes" id="UP001189429">
    <property type="component" value="Unassembled WGS sequence"/>
</dbReference>
<feature type="region of interest" description="Disordered" evidence="2">
    <location>
        <begin position="113"/>
        <end position="194"/>
    </location>
</feature>
<evidence type="ECO:0000256" key="1">
    <source>
        <dbReference type="PROSITE-ProRule" id="PRU00235"/>
    </source>
</evidence>
<organism evidence="3 4">
    <name type="scientific">Prorocentrum cordatum</name>
    <dbReference type="NCBI Taxonomy" id="2364126"/>
    <lineage>
        <taxon>Eukaryota</taxon>
        <taxon>Sar</taxon>
        <taxon>Alveolata</taxon>
        <taxon>Dinophyceae</taxon>
        <taxon>Prorocentrales</taxon>
        <taxon>Prorocentraceae</taxon>
        <taxon>Prorocentrum</taxon>
    </lineage>
</organism>
<dbReference type="Gene3D" id="2.130.10.30">
    <property type="entry name" value="Regulator of chromosome condensation 1/beta-lactamase-inhibitor protein II"/>
    <property type="match status" value="1"/>
</dbReference>
<dbReference type="EMBL" id="CAUYUJ010014350">
    <property type="protein sequence ID" value="CAK0840130.1"/>
    <property type="molecule type" value="Genomic_DNA"/>
</dbReference>
<feature type="compositionally biased region" description="Low complexity" evidence="2">
    <location>
        <begin position="167"/>
        <end position="188"/>
    </location>
</feature>
<accession>A0ABN9T547</accession>
<feature type="repeat" description="RCC1" evidence="1">
    <location>
        <begin position="53"/>
        <end position="110"/>
    </location>
</feature>
<dbReference type="InterPro" id="IPR000408">
    <property type="entry name" value="Reg_chr_condens"/>
</dbReference>
<dbReference type="SUPFAM" id="SSF50985">
    <property type="entry name" value="RCC1/BLIP-II"/>
    <property type="match status" value="1"/>
</dbReference>
<dbReference type="PANTHER" id="PTHR45982">
    <property type="entry name" value="REGULATOR OF CHROMOSOME CONDENSATION"/>
    <property type="match status" value="1"/>
</dbReference>
<comment type="caution">
    <text evidence="3">The sequence shown here is derived from an EMBL/GenBank/DDBJ whole genome shotgun (WGS) entry which is preliminary data.</text>
</comment>
<dbReference type="Pfam" id="PF13540">
    <property type="entry name" value="RCC1_2"/>
    <property type="match status" value="2"/>
</dbReference>
<protein>
    <submittedName>
        <fullName evidence="3">Uncharacterized protein</fullName>
    </submittedName>
</protein>
<dbReference type="InterPro" id="IPR009091">
    <property type="entry name" value="RCC1/BLIP-II"/>
</dbReference>
<evidence type="ECO:0000313" key="3">
    <source>
        <dbReference type="EMBL" id="CAK0840130.1"/>
    </source>
</evidence>
<sequence length="194" mass="21027">MAGAGLVAQPNFFVWGKWRSRNVDEPFLTRKVSAPVKKTVLGESFMIALTEDGRVMSWGKDDTNGCLGLGNSKKDTKKDLPGEVLFPKDSDEVVVDIQMGKEHVVALTRGGEVHAWGNGSRGQLGSGELRNQFKPKRVASGPIRRRARSSRSPSSTTPPSRSRRPGRCTPGATTRTTSSGSKTGMSTTWPSRRA</sequence>
<dbReference type="InterPro" id="IPR051553">
    <property type="entry name" value="Ran_GTPase-activating"/>
</dbReference>
<proteinExistence type="predicted"/>
<dbReference type="PANTHER" id="PTHR45982:SF1">
    <property type="entry name" value="REGULATOR OF CHROMOSOME CONDENSATION"/>
    <property type="match status" value="1"/>
</dbReference>
<evidence type="ECO:0000313" key="4">
    <source>
        <dbReference type="Proteomes" id="UP001189429"/>
    </source>
</evidence>
<feature type="compositionally biased region" description="Low complexity" evidence="2">
    <location>
        <begin position="150"/>
        <end position="160"/>
    </location>
</feature>
<feature type="compositionally biased region" description="Basic residues" evidence="2">
    <location>
        <begin position="133"/>
        <end position="149"/>
    </location>
</feature>
<name>A0ABN9T547_9DINO</name>